<dbReference type="SUPFAM" id="SSF51556">
    <property type="entry name" value="Metallo-dependent hydrolases"/>
    <property type="match status" value="1"/>
</dbReference>
<dbReference type="Gene3D" id="3.20.20.140">
    <property type="entry name" value="Metal-dependent hydrolases"/>
    <property type="match status" value="1"/>
</dbReference>
<dbReference type="PROSITE" id="PS51347">
    <property type="entry name" value="PHOSPHOTRIESTERASE_2"/>
    <property type="match status" value="1"/>
</dbReference>
<dbReference type="Pfam" id="PF02126">
    <property type="entry name" value="PTE"/>
    <property type="match status" value="1"/>
</dbReference>
<reference evidence="3" key="1">
    <citation type="journal article" date="2014" name="Front. Microbiol.">
        <title>High frequency of phylogenetically diverse reductive dehalogenase-homologous genes in deep subseafloor sedimentary metagenomes.</title>
        <authorList>
            <person name="Kawai M."/>
            <person name="Futagami T."/>
            <person name="Toyoda A."/>
            <person name="Takaki Y."/>
            <person name="Nishi S."/>
            <person name="Hori S."/>
            <person name="Arai W."/>
            <person name="Tsubouchi T."/>
            <person name="Morono Y."/>
            <person name="Uchiyama I."/>
            <person name="Ito T."/>
            <person name="Fujiyama A."/>
            <person name="Inagaki F."/>
            <person name="Takami H."/>
        </authorList>
    </citation>
    <scope>NUCLEOTIDE SEQUENCE</scope>
    <source>
        <strain evidence="3">Expedition CK06-06</strain>
    </source>
</reference>
<dbReference type="AlphaFoldDB" id="X0XMU2"/>
<dbReference type="PANTHER" id="PTHR10819:SF3">
    <property type="entry name" value="PHOSPHOTRIESTERASE-RELATED PROTEIN"/>
    <property type="match status" value="1"/>
</dbReference>
<proteinExistence type="predicted"/>
<feature type="non-terminal residue" evidence="3">
    <location>
        <position position="1"/>
    </location>
</feature>
<evidence type="ECO:0000313" key="3">
    <source>
        <dbReference type="EMBL" id="GAG44469.1"/>
    </source>
</evidence>
<comment type="caution">
    <text evidence="3">The sequence shown here is derived from an EMBL/GenBank/DDBJ whole genome shotgun (WGS) entry which is preliminary data.</text>
</comment>
<organism evidence="3">
    <name type="scientific">marine sediment metagenome</name>
    <dbReference type="NCBI Taxonomy" id="412755"/>
    <lineage>
        <taxon>unclassified sequences</taxon>
        <taxon>metagenomes</taxon>
        <taxon>ecological metagenomes</taxon>
    </lineage>
</organism>
<accession>X0XMU2</accession>
<dbReference type="InterPro" id="IPR032466">
    <property type="entry name" value="Metal_Hydrolase"/>
</dbReference>
<evidence type="ECO:0008006" key="4">
    <source>
        <dbReference type="Google" id="ProtNLM"/>
    </source>
</evidence>
<gene>
    <name evidence="3" type="ORF">S01H1_78266</name>
</gene>
<dbReference type="EMBL" id="BARS01052660">
    <property type="protein sequence ID" value="GAG44469.1"/>
    <property type="molecule type" value="Genomic_DNA"/>
</dbReference>
<sequence>DASADLGRDIHFVAEVGRRSEMQIIVATGLYFDVPRYFRSRSADVMAELFLKDINEGIAGTQIKAGIIKCATDEAGVTGDIEKVLRACAHVHRATGVPITTHTFAAGQTGTAQQDIFESEGVDLSRVIIGHSGDSTDIDYLLRLIGRGSYIGMDRFGLDMFLPTADRVATIAQLCKMGHADKMVLSHDATSYIDWFERSLIEMTAPDWHYNFIPDTVIPALLESGVTEDE</sequence>
<evidence type="ECO:0000256" key="2">
    <source>
        <dbReference type="ARBA" id="ARBA00022801"/>
    </source>
</evidence>
<name>X0XMU2_9ZZZZ</name>
<dbReference type="GO" id="GO:0008270">
    <property type="term" value="F:zinc ion binding"/>
    <property type="evidence" value="ECO:0007669"/>
    <property type="project" value="InterPro"/>
</dbReference>
<dbReference type="InterPro" id="IPR001559">
    <property type="entry name" value="Phosphotriesterase"/>
</dbReference>
<dbReference type="PANTHER" id="PTHR10819">
    <property type="entry name" value="PHOSPHOTRIESTERASE-RELATED"/>
    <property type="match status" value="1"/>
</dbReference>
<keyword evidence="1" id="KW-0479">Metal-binding</keyword>
<keyword evidence="2" id="KW-0378">Hydrolase</keyword>
<protein>
    <recommendedName>
        <fullName evidence="4">Phosphotriesterase-related protein</fullName>
    </recommendedName>
</protein>
<evidence type="ECO:0000256" key="1">
    <source>
        <dbReference type="ARBA" id="ARBA00022723"/>
    </source>
</evidence>
<dbReference type="GO" id="GO:0016787">
    <property type="term" value="F:hydrolase activity"/>
    <property type="evidence" value="ECO:0007669"/>
    <property type="project" value="UniProtKB-KW"/>
</dbReference>
<feature type="non-terminal residue" evidence="3">
    <location>
        <position position="230"/>
    </location>
</feature>